<comment type="function">
    <text evidence="1">Involved in the transposition of the insertion sequence.</text>
</comment>
<reference evidence="3 4" key="1">
    <citation type="journal article" date="2019" name="Ecotoxicol. Environ. Saf.">
        <title>Microbial characterization of heavy metal resistant bacterial strains isolated from an electroplating wastewater treatment plant.</title>
        <authorList>
            <person name="Cai X."/>
            <person name="Zheng X."/>
            <person name="Zhang D."/>
            <person name="Iqbal W."/>
            <person name="Liu C."/>
            <person name="Yang B."/>
            <person name="Zhao X."/>
            <person name="Lu X."/>
            <person name="Mao Y."/>
        </authorList>
    </citation>
    <scope>NUCLEOTIDE SEQUENCE [LARGE SCALE GENOMIC DNA]</scope>
    <source>
        <strain evidence="3 4">Co1-1</strain>
    </source>
</reference>
<dbReference type="PROSITE" id="PS50994">
    <property type="entry name" value="INTEGRASE"/>
    <property type="match status" value="1"/>
</dbReference>
<evidence type="ECO:0000256" key="1">
    <source>
        <dbReference type="ARBA" id="ARBA00002286"/>
    </source>
</evidence>
<dbReference type="Pfam" id="PF13276">
    <property type="entry name" value="HTH_21"/>
    <property type="match status" value="1"/>
</dbReference>
<dbReference type="InterPro" id="IPR036397">
    <property type="entry name" value="RNaseH_sf"/>
</dbReference>
<evidence type="ECO:0000259" key="2">
    <source>
        <dbReference type="PROSITE" id="PS50994"/>
    </source>
</evidence>
<dbReference type="InterPro" id="IPR050900">
    <property type="entry name" value="Transposase_IS3/IS150/IS904"/>
</dbReference>
<sequence length="291" mass="33947">MQLCNRTIFGFIQAHRHEFRVSKMCEVLGVSKSGFYQWLKHAPTPQQERKAQLKRQIKKIHKQSKARYGSPKITRILWKEGTVVSERTVSRLMKEMGIRSKVVKKYKATTNSKHNLPIYPNLVAQDFKVNARGIIWVSDITYVPTDEGWLYLATVMDLFSRRIIGWAMSKRMTKHLVIRALKRAFQTQPPTAGLIHHSDRGSQYAALEYQALLESEGIITSMSRKGNCYDNACIESFHSIIKKELIHHERYKTRSEATMSILEYIVSFYNYERIHGYLNYLSPMAFEKMYA</sequence>
<protein>
    <submittedName>
        <fullName evidence="3">IS3 family transposase</fullName>
    </submittedName>
</protein>
<dbReference type="NCBIfam" id="NF033516">
    <property type="entry name" value="transpos_IS3"/>
    <property type="match status" value="1"/>
</dbReference>
<feature type="domain" description="Integrase catalytic" evidence="2">
    <location>
        <begin position="116"/>
        <end position="291"/>
    </location>
</feature>
<dbReference type="Pfam" id="PF13333">
    <property type="entry name" value="rve_2"/>
    <property type="match status" value="1"/>
</dbReference>
<accession>A0A9X7M1C4</accession>
<dbReference type="AlphaFoldDB" id="A0A9X7M1C4"/>
<dbReference type="SUPFAM" id="SSF53098">
    <property type="entry name" value="Ribonuclease H-like"/>
    <property type="match status" value="1"/>
</dbReference>
<dbReference type="InterPro" id="IPR012337">
    <property type="entry name" value="RNaseH-like_sf"/>
</dbReference>
<dbReference type="PANTHER" id="PTHR46889:SF4">
    <property type="entry name" value="TRANSPOSASE INSO FOR INSERTION SEQUENCE ELEMENT IS911B-RELATED"/>
    <property type="match status" value="1"/>
</dbReference>
<dbReference type="PANTHER" id="PTHR46889">
    <property type="entry name" value="TRANSPOSASE INSF FOR INSERTION SEQUENCE IS3B-RELATED"/>
    <property type="match status" value="1"/>
</dbReference>
<dbReference type="GO" id="GO:0003676">
    <property type="term" value="F:nucleic acid binding"/>
    <property type="evidence" value="ECO:0007669"/>
    <property type="project" value="InterPro"/>
</dbReference>
<dbReference type="Pfam" id="PF00665">
    <property type="entry name" value="rve"/>
    <property type="match status" value="1"/>
</dbReference>
<dbReference type="EMBL" id="CP031778">
    <property type="protein sequence ID" value="QDZ76935.1"/>
    <property type="molecule type" value="Genomic_DNA"/>
</dbReference>
<dbReference type="Gene3D" id="3.30.420.10">
    <property type="entry name" value="Ribonuclease H-like superfamily/Ribonuclease H"/>
    <property type="match status" value="1"/>
</dbReference>
<organism evidence="3 4">
    <name type="scientific">Bacillus cereus</name>
    <dbReference type="NCBI Taxonomy" id="1396"/>
    <lineage>
        <taxon>Bacteria</taxon>
        <taxon>Bacillati</taxon>
        <taxon>Bacillota</taxon>
        <taxon>Bacilli</taxon>
        <taxon>Bacillales</taxon>
        <taxon>Bacillaceae</taxon>
        <taxon>Bacillus</taxon>
        <taxon>Bacillus cereus group</taxon>
    </lineage>
</organism>
<gene>
    <name evidence="3" type="ORF">D0437_29475</name>
</gene>
<evidence type="ECO:0000313" key="3">
    <source>
        <dbReference type="EMBL" id="QDZ76935.1"/>
    </source>
</evidence>
<dbReference type="InterPro" id="IPR048020">
    <property type="entry name" value="Transpos_IS3"/>
</dbReference>
<dbReference type="Proteomes" id="UP000321735">
    <property type="component" value="Chromosome"/>
</dbReference>
<dbReference type="InterPro" id="IPR001584">
    <property type="entry name" value="Integrase_cat-core"/>
</dbReference>
<dbReference type="GO" id="GO:0015074">
    <property type="term" value="P:DNA integration"/>
    <property type="evidence" value="ECO:0007669"/>
    <property type="project" value="InterPro"/>
</dbReference>
<proteinExistence type="predicted"/>
<name>A0A9X7M1C4_BACCE</name>
<evidence type="ECO:0000313" key="4">
    <source>
        <dbReference type="Proteomes" id="UP000321735"/>
    </source>
</evidence>
<dbReference type="InterPro" id="IPR025948">
    <property type="entry name" value="HTH-like_dom"/>
</dbReference>